<dbReference type="InterPro" id="IPR002509">
    <property type="entry name" value="NODB_dom"/>
</dbReference>
<dbReference type="GO" id="GO:0016810">
    <property type="term" value="F:hydrolase activity, acting on carbon-nitrogen (but not peptide) bonds"/>
    <property type="evidence" value="ECO:0007669"/>
    <property type="project" value="InterPro"/>
</dbReference>
<dbReference type="Gene3D" id="3.20.20.370">
    <property type="entry name" value="Glycoside hydrolase/deacetylase"/>
    <property type="match status" value="1"/>
</dbReference>
<dbReference type="CDD" id="cd10917">
    <property type="entry name" value="CE4_NodB_like_6s_7s"/>
    <property type="match status" value="1"/>
</dbReference>
<dbReference type="RefSeq" id="WP_044576753.1">
    <property type="nucleotide sequence ID" value="NZ_CP061007.1"/>
</dbReference>
<gene>
    <name evidence="2" type="ORF">A8926_4232</name>
</gene>
<dbReference type="PANTHER" id="PTHR10587">
    <property type="entry name" value="GLYCOSYL TRANSFERASE-RELATED"/>
    <property type="match status" value="1"/>
</dbReference>
<dbReference type="PROSITE" id="PS51677">
    <property type="entry name" value="NODB"/>
    <property type="match status" value="1"/>
</dbReference>
<dbReference type="Pfam" id="PF01522">
    <property type="entry name" value="Polysacc_deac_1"/>
    <property type="match status" value="1"/>
</dbReference>
<evidence type="ECO:0000313" key="2">
    <source>
        <dbReference type="EMBL" id="PKW16404.1"/>
    </source>
</evidence>
<name>A0A2N3Y0F5_SACSN</name>
<dbReference type="SUPFAM" id="SSF88713">
    <property type="entry name" value="Glycoside hydrolase/deacetylase"/>
    <property type="match status" value="1"/>
</dbReference>
<proteinExistence type="predicted"/>
<dbReference type="STRING" id="994479.GCA_000194155_07177"/>
<keyword evidence="3" id="KW-1185">Reference proteome</keyword>
<dbReference type="InterPro" id="IPR050248">
    <property type="entry name" value="Polysacc_deacetylase_ArnD"/>
</dbReference>
<dbReference type="Proteomes" id="UP000233786">
    <property type="component" value="Unassembled WGS sequence"/>
</dbReference>
<accession>A0A2N3Y0F5</accession>
<dbReference type="OrthoDB" id="9763050at2"/>
<reference evidence="2" key="1">
    <citation type="submission" date="2017-12" db="EMBL/GenBank/DDBJ databases">
        <title>Sequencing the genomes of 1000 Actinobacteria strains.</title>
        <authorList>
            <person name="Klenk H.-P."/>
        </authorList>
    </citation>
    <scope>NUCLEOTIDE SEQUENCE [LARGE SCALE GENOMIC DNA]</scope>
    <source>
        <strain evidence="2">DSM 44228</strain>
    </source>
</reference>
<dbReference type="PANTHER" id="PTHR10587:SF137">
    <property type="entry name" value="4-DEOXY-4-FORMAMIDO-L-ARABINOSE-PHOSPHOUNDECAPRENOL DEFORMYLASE ARND-RELATED"/>
    <property type="match status" value="1"/>
</dbReference>
<dbReference type="EMBL" id="PJNB01000001">
    <property type="protein sequence ID" value="PKW16404.1"/>
    <property type="molecule type" value="Genomic_DNA"/>
</dbReference>
<dbReference type="AlphaFoldDB" id="A0A2N3Y0F5"/>
<dbReference type="GO" id="GO:0005975">
    <property type="term" value="P:carbohydrate metabolic process"/>
    <property type="evidence" value="ECO:0007669"/>
    <property type="project" value="InterPro"/>
</dbReference>
<sequence length="215" mass="23562">MGQRSLVNNGWAPAATSEVVTTTEDGGMTVAFTFDDGPDPTYTPQMLDLLARYGIRATFCLIGEQAQAYPDLVRRIDAEGHELGDHTMTHRDLTTLSQEAGYAEVMDTYSLIVNTTGRDISYFRAPYGHWTEYTNTVAAVQGGMQPIGWAVDTNDWQSPGVQAIVDAVRNDPATQGGIVLMHDGGGDRSQTVEAVNQLIPYLLDQGYTFDFPLYK</sequence>
<evidence type="ECO:0000259" key="1">
    <source>
        <dbReference type="PROSITE" id="PS51677"/>
    </source>
</evidence>
<feature type="domain" description="NodB homology" evidence="1">
    <location>
        <begin position="28"/>
        <end position="210"/>
    </location>
</feature>
<comment type="caution">
    <text evidence="2">The sequence shown here is derived from an EMBL/GenBank/DDBJ whole genome shotgun (WGS) entry which is preliminary data.</text>
</comment>
<evidence type="ECO:0000313" key="3">
    <source>
        <dbReference type="Proteomes" id="UP000233786"/>
    </source>
</evidence>
<protein>
    <submittedName>
        <fullName evidence="2">Peptidoglycan/xylan/chitin deacetylase (PgdA/CDA1 family)</fullName>
    </submittedName>
</protein>
<dbReference type="InterPro" id="IPR011330">
    <property type="entry name" value="Glyco_hydro/deAcase_b/a-brl"/>
</dbReference>
<organism evidence="2 3">
    <name type="scientific">Saccharopolyspora spinosa</name>
    <dbReference type="NCBI Taxonomy" id="60894"/>
    <lineage>
        <taxon>Bacteria</taxon>
        <taxon>Bacillati</taxon>
        <taxon>Actinomycetota</taxon>
        <taxon>Actinomycetes</taxon>
        <taxon>Pseudonocardiales</taxon>
        <taxon>Pseudonocardiaceae</taxon>
        <taxon>Saccharopolyspora</taxon>
    </lineage>
</organism>